<organism evidence="1 2">
    <name type="scientific">Desulfofundulus salinus</name>
    <dbReference type="NCBI Taxonomy" id="2419843"/>
    <lineage>
        <taxon>Bacteria</taxon>
        <taxon>Bacillati</taxon>
        <taxon>Bacillota</taxon>
        <taxon>Clostridia</taxon>
        <taxon>Eubacteriales</taxon>
        <taxon>Peptococcaceae</taxon>
        <taxon>Desulfofundulus</taxon>
    </lineage>
</organism>
<sequence>MSGKTITGLSNRPGNKRRCDIMEKLELVGICAGCYYENAELRFKEKTLVKDGAALCLKRIPYYYCPRCGEETYDLDVEVFVERAIKRFTEGNGKGETIDVGNLFRVPSESAVQ</sequence>
<evidence type="ECO:0000313" key="1">
    <source>
        <dbReference type="EMBL" id="RKO66414.1"/>
    </source>
</evidence>
<dbReference type="AlphaFoldDB" id="A0A494X0Q1"/>
<reference evidence="1 2" key="1">
    <citation type="submission" date="2018-10" db="EMBL/GenBank/DDBJ databases">
        <authorList>
            <person name="Grouzdev D.S."/>
            <person name="Krutkina M.S."/>
            <person name="Tourova T.P."/>
            <person name="Nazina T.N."/>
        </authorList>
    </citation>
    <scope>NUCLEOTIDE SEQUENCE [LARGE SCALE GENOMIC DNA]</scope>
    <source>
        <strain evidence="1 2">435</strain>
    </source>
</reference>
<proteinExistence type="predicted"/>
<comment type="caution">
    <text evidence="1">The sequence shown here is derived from an EMBL/GenBank/DDBJ whole genome shotgun (WGS) entry which is preliminary data.</text>
</comment>
<protein>
    <submittedName>
        <fullName evidence="1">YgiT-type zinc finger protein</fullName>
    </submittedName>
</protein>
<dbReference type="Proteomes" id="UP000271256">
    <property type="component" value="Unassembled WGS sequence"/>
</dbReference>
<accession>A0A494X0Q1</accession>
<keyword evidence="2" id="KW-1185">Reference proteome</keyword>
<dbReference type="OrthoDB" id="1808072at2"/>
<evidence type="ECO:0000313" key="2">
    <source>
        <dbReference type="Proteomes" id="UP000271256"/>
    </source>
</evidence>
<gene>
    <name evidence="1" type="ORF">D7024_05280</name>
</gene>
<dbReference type="EMBL" id="RBWE01000001">
    <property type="protein sequence ID" value="RKO66414.1"/>
    <property type="molecule type" value="Genomic_DNA"/>
</dbReference>
<dbReference type="NCBIfam" id="TIGR03831">
    <property type="entry name" value="YgiT_finger"/>
    <property type="match status" value="1"/>
</dbReference>
<name>A0A494X0Q1_9FIRM</name>
<dbReference type="InterPro" id="IPR022453">
    <property type="entry name" value="Znf_MqsA-type"/>
</dbReference>